<accession>A0A2J8WSK6</accession>
<feature type="compositionally biased region" description="Pro residues" evidence="1">
    <location>
        <begin position="39"/>
        <end position="51"/>
    </location>
</feature>
<proteinExistence type="predicted"/>
<feature type="region of interest" description="Disordered" evidence="1">
    <location>
        <begin position="1"/>
        <end position="63"/>
    </location>
</feature>
<comment type="caution">
    <text evidence="2">The sequence shown here is derived from an EMBL/GenBank/DDBJ whole genome shotgun (WGS) entry which is preliminary data.</text>
</comment>
<dbReference type="AlphaFoldDB" id="A0A2J8WSK6"/>
<evidence type="ECO:0000313" key="2">
    <source>
        <dbReference type="EMBL" id="PNJ72756.1"/>
    </source>
</evidence>
<sequence length="149" mass="16113">MSDVVPTAPEQPAGEMENQTKPPDPRPDAPPEYNSHFLPGPPGTAVPPPTGYPGGLPMGYYSPQQPSTFPLYQPVGGTHPVRYQPGKYPVPNQSVPITWMPGPTPMANCPPGLEYLVQKKEVLKYIIKKKLPNLILTSPVGQHTCSSAF</sequence>
<gene>
    <name evidence="2" type="ORF">CR201_G0007605</name>
</gene>
<reference evidence="2" key="1">
    <citation type="submission" date="2017-12" db="EMBL/GenBank/DDBJ databases">
        <title>High-resolution comparative analysis of great ape genomes.</title>
        <authorList>
            <person name="Pollen A."/>
            <person name="Hastie A."/>
            <person name="Hormozdiari F."/>
            <person name="Dougherty M."/>
            <person name="Liu R."/>
            <person name="Chaisson M."/>
            <person name="Hoppe E."/>
            <person name="Hill C."/>
            <person name="Pang A."/>
            <person name="Hillier L."/>
            <person name="Baker C."/>
            <person name="Armstrong J."/>
            <person name="Shendure J."/>
            <person name="Paten B."/>
            <person name="Wilson R."/>
            <person name="Chao H."/>
            <person name="Schneider V."/>
            <person name="Ventura M."/>
            <person name="Kronenberg Z."/>
            <person name="Murali S."/>
            <person name="Gordon D."/>
            <person name="Cantsilieris S."/>
            <person name="Munson K."/>
            <person name="Nelson B."/>
            <person name="Raja A."/>
            <person name="Underwood J."/>
            <person name="Diekhans M."/>
            <person name="Fiddes I."/>
            <person name="Haussler D."/>
            <person name="Eichler E."/>
        </authorList>
    </citation>
    <scope>NUCLEOTIDE SEQUENCE [LARGE SCALE GENOMIC DNA]</scope>
    <source>
        <strain evidence="2">Susie</strain>
    </source>
</reference>
<name>A0A2J8WSK6_PONAB</name>
<dbReference type="EMBL" id="NDHI03003379">
    <property type="protein sequence ID" value="PNJ72756.1"/>
    <property type="molecule type" value="Genomic_DNA"/>
</dbReference>
<protein>
    <submittedName>
        <fullName evidence="2">PLSCR4 isoform 11</fullName>
    </submittedName>
</protein>
<evidence type="ECO:0000256" key="1">
    <source>
        <dbReference type="SAM" id="MobiDB-lite"/>
    </source>
</evidence>
<organism evidence="2">
    <name type="scientific">Pongo abelii</name>
    <name type="common">Sumatran orangutan</name>
    <name type="synonym">Pongo pygmaeus abelii</name>
    <dbReference type="NCBI Taxonomy" id="9601"/>
    <lineage>
        <taxon>Eukaryota</taxon>
        <taxon>Metazoa</taxon>
        <taxon>Chordata</taxon>
        <taxon>Craniata</taxon>
        <taxon>Vertebrata</taxon>
        <taxon>Euteleostomi</taxon>
        <taxon>Mammalia</taxon>
        <taxon>Eutheria</taxon>
        <taxon>Euarchontoglires</taxon>
        <taxon>Primates</taxon>
        <taxon>Haplorrhini</taxon>
        <taxon>Catarrhini</taxon>
        <taxon>Hominidae</taxon>
        <taxon>Pongo</taxon>
    </lineage>
</organism>